<dbReference type="GO" id="GO:0015473">
    <property type="term" value="F:fimbrial usher porin activity"/>
    <property type="evidence" value="ECO:0007669"/>
    <property type="project" value="InterPro"/>
</dbReference>
<accession>A0A8H8Z1Q7</accession>
<proteinExistence type="predicted"/>
<comment type="caution">
    <text evidence="3">The sequence shown here is derived from an EMBL/GenBank/DDBJ whole genome shotgun (WGS) entry which is preliminary data.</text>
</comment>
<keyword evidence="1" id="KW-0732">Signal</keyword>
<dbReference type="EMBL" id="CAJNAP010000012">
    <property type="protein sequence ID" value="CAE6503003.1"/>
    <property type="molecule type" value="Genomic_DNA"/>
</dbReference>
<evidence type="ECO:0000313" key="4">
    <source>
        <dbReference type="Proteomes" id="UP000601736"/>
    </source>
</evidence>
<dbReference type="Pfam" id="PF00577">
    <property type="entry name" value="Usher"/>
    <property type="match status" value="1"/>
</dbReference>
<feature type="chain" id="PRO_5034426643" evidence="1">
    <location>
        <begin position="40"/>
        <end position="810"/>
    </location>
</feature>
<dbReference type="Proteomes" id="UP000601736">
    <property type="component" value="Unassembled WGS sequence"/>
</dbReference>
<dbReference type="PANTHER" id="PTHR30451">
    <property type="entry name" value="OUTER MEMBRANE USHER PROTEIN"/>
    <property type="match status" value="1"/>
</dbReference>
<dbReference type="PANTHER" id="PTHR30451:SF5">
    <property type="entry name" value="SLR0019 PROTEIN"/>
    <property type="match status" value="1"/>
</dbReference>
<gene>
    <name evidence="3" type="ORF">NMYAN_20302</name>
</gene>
<evidence type="ECO:0000259" key="2">
    <source>
        <dbReference type="Pfam" id="PF13953"/>
    </source>
</evidence>
<dbReference type="GO" id="GO:0009297">
    <property type="term" value="P:pilus assembly"/>
    <property type="evidence" value="ECO:0007669"/>
    <property type="project" value="InterPro"/>
</dbReference>
<evidence type="ECO:0000313" key="3">
    <source>
        <dbReference type="EMBL" id="CAE6503003.1"/>
    </source>
</evidence>
<dbReference type="Gene3D" id="2.60.40.3110">
    <property type="match status" value="1"/>
</dbReference>
<dbReference type="AlphaFoldDB" id="A0A8H8Z1Q7"/>
<sequence length="810" mass="87766">MALVLQVAICFATGTRKFARFSMLLLPLALLLGVQSTHASMTEQREHTEGLINNKTHPLESEYDNKPQILLLDVTINSIKLGDIVWAEQLSDGRLVLPVEAWQNMRLRTVGEKLTLTNGKTGHALDSIEGLQYQLDKGQLTLTIIAPAEAFEGSALDHGRGGTVPTNESPPGIFFNYNLTGTRLGDGKISYGAFLESVAFNRMGSLVAGGLARGSEEQLEFVRTDTYLQKDLPSTMETLILGDTIGTGGAWSRPVRFGGIRWARNFSLRPGYFTFPLPSISGSAALPSTIDVLINNQRQQSQTVEPGPFTLTNIPVVNGAGEISLVVRDMLGTETLVTQSYYASSRLLAKGLSDFSFEAGLLRKNFGIRSNDYGAPFFAGTWRQGFSDAFTGEARIEIQKQRQAAGIEMSGLLGNYVVARTAAAYARAEGEQGGRYLFGLERRSLSGSGSLQWEYFDRGYLQFAERSGAIRPRNRISASYGMPIPFLQGSSLGLSYISQSNWNGDPFKLASANIGISLPLNLFASIFVSKQLDHNRGWIGGINLMLPLGSQRIVSARTARDNAGRIINAVQASQSVPFGPGVGWRLRASDDPRQYLQAGGTLNTNYGQIRADTNLGENGYSVRLGANGSIGYLQDFPFATRNIGHGSFAVVKVGGLEGVPVYRSNQIVATTNSRGKALVPNLLPFQKNQISIDPGELPFNTEIQGIKEVVTPYARSGLLVEFPVRQTRNALVVLHQTDGSPVPVGASVTVSPNGLSYTVARRGQVYLTDLEVDNHITVKWQDGHCNLPITLPIDGTVEPIIGPLICGDSQ</sequence>
<dbReference type="InterPro" id="IPR042186">
    <property type="entry name" value="FimD_plug_dom"/>
</dbReference>
<dbReference type="InterPro" id="IPR025949">
    <property type="entry name" value="PapC-like_C"/>
</dbReference>
<evidence type="ECO:0000256" key="1">
    <source>
        <dbReference type="SAM" id="SignalP"/>
    </source>
</evidence>
<dbReference type="RefSeq" id="WP_239654169.1">
    <property type="nucleotide sequence ID" value="NZ_CAJNAP010000012.1"/>
</dbReference>
<dbReference type="GO" id="GO:0009279">
    <property type="term" value="C:cell outer membrane"/>
    <property type="evidence" value="ECO:0007669"/>
    <property type="project" value="TreeGrafter"/>
</dbReference>
<reference evidence="3" key="1">
    <citation type="submission" date="2021-02" db="EMBL/GenBank/DDBJ databases">
        <authorList>
            <person name="Han P."/>
        </authorList>
    </citation>
    <scope>NUCLEOTIDE SEQUENCE</scope>
    <source>
        <strain evidence="3">Nitrosomonas nitrosa 18-3D</strain>
    </source>
</reference>
<feature type="signal peptide" evidence="1">
    <location>
        <begin position="1"/>
        <end position="39"/>
    </location>
</feature>
<name>A0A8H8Z1Q7_9PROT</name>
<dbReference type="Gene3D" id="2.60.40.2070">
    <property type="match status" value="1"/>
</dbReference>
<dbReference type="InterPro" id="IPR043142">
    <property type="entry name" value="PapC-like_C_sf"/>
</dbReference>
<dbReference type="Pfam" id="PF13953">
    <property type="entry name" value="PapC_C"/>
    <property type="match status" value="1"/>
</dbReference>
<dbReference type="InterPro" id="IPR000015">
    <property type="entry name" value="Fimb_usher"/>
</dbReference>
<organism evidence="3 4">
    <name type="scientific">Nitrosomonas nitrosa</name>
    <dbReference type="NCBI Taxonomy" id="52442"/>
    <lineage>
        <taxon>Bacteria</taxon>
        <taxon>Pseudomonadati</taxon>
        <taxon>Pseudomonadota</taxon>
        <taxon>Betaproteobacteria</taxon>
        <taxon>Nitrosomonadales</taxon>
        <taxon>Nitrosomonadaceae</taxon>
        <taxon>Nitrosomonas</taxon>
    </lineage>
</organism>
<protein>
    <submittedName>
        <fullName evidence="3">Outer membrane usher protein</fullName>
    </submittedName>
</protein>
<dbReference type="Gene3D" id="2.60.40.2610">
    <property type="entry name" value="Outer membrane usher protein FimD, plug domain"/>
    <property type="match status" value="1"/>
</dbReference>
<feature type="domain" description="PapC-like C-terminal" evidence="2">
    <location>
        <begin position="731"/>
        <end position="792"/>
    </location>
</feature>